<dbReference type="Proteomes" id="UP000290624">
    <property type="component" value="Unassembled WGS sequence"/>
</dbReference>
<feature type="domain" description="AB hydrolase-1" evidence="2">
    <location>
        <begin position="15"/>
        <end position="246"/>
    </location>
</feature>
<dbReference type="InterPro" id="IPR029058">
    <property type="entry name" value="AB_hydrolase_fold"/>
</dbReference>
<dbReference type="GO" id="GO:0016787">
    <property type="term" value="F:hydrolase activity"/>
    <property type="evidence" value="ECO:0007669"/>
    <property type="project" value="UniProtKB-KW"/>
</dbReference>
<reference evidence="3 4" key="1">
    <citation type="submission" date="2018-01" db="EMBL/GenBank/DDBJ databases">
        <title>Lactibacter flavus gen. nov., sp. nov., a novel bacterium of the family Propionibacteriaceae isolated from raw milk and dairy products.</title>
        <authorList>
            <person name="Wenning M."/>
            <person name="Breitenwieser F."/>
            <person name="Huptas C."/>
            <person name="von Neubeck M."/>
            <person name="Busse H.-J."/>
            <person name="Scherer S."/>
        </authorList>
    </citation>
    <scope>NUCLEOTIDE SEQUENCE [LARGE SCALE GENOMIC DNA]</scope>
    <source>
        <strain evidence="3 4">VG341</strain>
    </source>
</reference>
<evidence type="ECO:0000313" key="4">
    <source>
        <dbReference type="Proteomes" id="UP000290624"/>
    </source>
</evidence>
<dbReference type="AlphaFoldDB" id="A0A4Q2EMM1"/>
<keyword evidence="1 3" id="KW-0378">Hydrolase</keyword>
<dbReference type="Gene3D" id="3.40.50.1820">
    <property type="entry name" value="alpha/beta hydrolase"/>
    <property type="match status" value="1"/>
</dbReference>
<proteinExistence type="predicted"/>
<gene>
    <name evidence="3" type="ORF">C1706_00665</name>
</gene>
<comment type="caution">
    <text evidence="3">The sequence shown here is derived from an EMBL/GenBank/DDBJ whole genome shotgun (WGS) entry which is preliminary data.</text>
</comment>
<organism evidence="3 4">
    <name type="scientific">Propioniciclava flava</name>
    <dbReference type="NCBI Taxonomy" id="2072026"/>
    <lineage>
        <taxon>Bacteria</taxon>
        <taxon>Bacillati</taxon>
        <taxon>Actinomycetota</taxon>
        <taxon>Actinomycetes</taxon>
        <taxon>Propionibacteriales</taxon>
        <taxon>Propionibacteriaceae</taxon>
        <taxon>Propioniciclava</taxon>
    </lineage>
</organism>
<dbReference type="RefSeq" id="WP_129457280.1">
    <property type="nucleotide sequence ID" value="NZ_PPCV01000001.1"/>
</dbReference>
<sequence length="267" mass="28660">MALHTMRIGSGVPRVAYLHGLLGQGKNLATIAKAVSATDPGVLIDLPNHGRSPWTSTFGYADWADDVAAELRALLPPGVPITVFGHSMGGKTAMALALRHPTLVRALVVADIAPDDSSHGYGFARLVNGLRTLPLDQVSTREDADALLAPTVPDPGVRAFLLQNLHRAKPEGWRWLPHLDLLARSLPLISGWPAGLRGPYLGPVLWLRGGESGYVTDDHVPAMRALFPRTRLVTIKGAGHWLHADQPDAVAATLQAFLDTLRPQLGR</sequence>
<name>A0A4Q2EMM1_9ACTN</name>
<dbReference type="SUPFAM" id="SSF53474">
    <property type="entry name" value="alpha/beta-Hydrolases"/>
    <property type="match status" value="1"/>
</dbReference>
<dbReference type="OrthoDB" id="63519at2"/>
<dbReference type="InterPro" id="IPR000073">
    <property type="entry name" value="AB_hydrolase_1"/>
</dbReference>
<evidence type="ECO:0000259" key="2">
    <source>
        <dbReference type="Pfam" id="PF00561"/>
    </source>
</evidence>
<keyword evidence="4" id="KW-1185">Reference proteome</keyword>
<dbReference type="EMBL" id="PPCV01000001">
    <property type="protein sequence ID" value="RXW33315.1"/>
    <property type="molecule type" value="Genomic_DNA"/>
</dbReference>
<evidence type="ECO:0000256" key="1">
    <source>
        <dbReference type="ARBA" id="ARBA00022801"/>
    </source>
</evidence>
<accession>A0A4Q2EMM1</accession>
<protein>
    <submittedName>
        <fullName evidence="3">Alpha/beta hydrolase</fullName>
    </submittedName>
</protein>
<dbReference type="PANTHER" id="PTHR46118">
    <property type="entry name" value="PROTEIN ABHD11"/>
    <property type="match status" value="1"/>
</dbReference>
<evidence type="ECO:0000313" key="3">
    <source>
        <dbReference type="EMBL" id="RXW33315.1"/>
    </source>
</evidence>
<dbReference type="Pfam" id="PF00561">
    <property type="entry name" value="Abhydrolase_1"/>
    <property type="match status" value="1"/>
</dbReference>
<dbReference type="PANTHER" id="PTHR46118:SF4">
    <property type="entry name" value="PROTEIN ABHD11"/>
    <property type="match status" value="1"/>
</dbReference>